<evidence type="ECO:0000256" key="6">
    <source>
        <dbReference type="ARBA" id="ARBA00022777"/>
    </source>
</evidence>
<protein>
    <recommendedName>
        <fullName evidence="2">histidine kinase</fullName>
        <ecNumber evidence="2">2.7.13.3</ecNumber>
    </recommendedName>
</protein>
<dbReference type="GO" id="GO:0005524">
    <property type="term" value="F:ATP binding"/>
    <property type="evidence" value="ECO:0007669"/>
    <property type="project" value="UniProtKB-KW"/>
</dbReference>
<evidence type="ECO:0000256" key="2">
    <source>
        <dbReference type="ARBA" id="ARBA00012438"/>
    </source>
</evidence>
<dbReference type="Proteomes" id="UP000031521">
    <property type="component" value="Chromosome"/>
</dbReference>
<reference evidence="10 11" key="1">
    <citation type="journal article" date="2014" name="Int. J. Syst. Evol. Microbiol.">
        <title>Celeribacter indicus sp. nov., a polycyclic aromatic hydrocarbon-degrading bacterium from deep-sea sediment and reclassification of Huaishuia halophila as Celeribacter halophilus comb. nov.</title>
        <authorList>
            <person name="Lai Q."/>
            <person name="Cao J."/>
            <person name="Yuan J."/>
            <person name="Li F."/>
            <person name="Shao Z."/>
        </authorList>
    </citation>
    <scope>NUCLEOTIDE SEQUENCE [LARGE SCALE GENOMIC DNA]</scope>
    <source>
        <strain evidence="10">P73</strain>
    </source>
</reference>
<organism evidence="10 11">
    <name type="scientific">Celeribacter indicus</name>
    <dbReference type="NCBI Taxonomy" id="1208324"/>
    <lineage>
        <taxon>Bacteria</taxon>
        <taxon>Pseudomonadati</taxon>
        <taxon>Pseudomonadota</taxon>
        <taxon>Alphaproteobacteria</taxon>
        <taxon>Rhodobacterales</taxon>
        <taxon>Roseobacteraceae</taxon>
        <taxon>Celeribacter</taxon>
    </lineage>
</organism>
<evidence type="ECO:0000313" key="10">
    <source>
        <dbReference type="EMBL" id="AJE47196.1"/>
    </source>
</evidence>
<dbReference type="InterPro" id="IPR036890">
    <property type="entry name" value="HATPase_C_sf"/>
</dbReference>
<dbReference type="SMART" id="SM00387">
    <property type="entry name" value="HATPase_c"/>
    <property type="match status" value="1"/>
</dbReference>
<evidence type="ECO:0000256" key="7">
    <source>
        <dbReference type="ARBA" id="ARBA00022840"/>
    </source>
</evidence>
<evidence type="ECO:0000256" key="3">
    <source>
        <dbReference type="ARBA" id="ARBA00022553"/>
    </source>
</evidence>
<name>A0A0B5E2F5_9RHOB</name>
<evidence type="ECO:0000256" key="8">
    <source>
        <dbReference type="SAM" id="MobiDB-lite"/>
    </source>
</evidence>
<dbReference type="InterPro" id="IPR003594">
    <property type="entry name" value="HATPase_dom"/>
</dbReference>
<evidence type="ECO:0000313" key="11">
    <source>
        <dbReference type="Proteomes" id="UP000031521"/>
    </source>
</evidence>
<evidence type="ECO:0000256" key="1">
    <source>
        <dbReference type="ARBA" id="ARBA00000085"/>
    </source>
</evidence>
<dbReference type="STRING" id="1208324.P73_2481"/>
<dbReference type="InterPro" id="IPR005467">
    <property type="entry name" value="His_kinase_dom"/>
</dbReference>
<dbReference type="Gene3D" id="3.30.565.10">
    <property type="entry name" value="Histidine kinase-like ATPase, C-terminal domain"/>
    <property type="match status" value="1"/>
</dbReference>
<comment type="catalytic activity">
    <reaction evidence="1">
        <text>ATP + protein L-histidine = ADP + protein N-phospho-L-histidine.</text>
        <dbReference type="EC" id="2.7.13.3"/>
    </reaction>
</comment>
<dbReference type="HOGENOM" id="CLU_000445_114_57_5"/>
<dbReference type="Pfam" id="PF02518">
    <property type="entry name" value="HATPase_c"/>
    <property type="match status" value="1"/>
</dbReference>
<evidence type="ECO:0000259" key="9">
    <source>
        <dbReference type="PROSITE" id="PS50109"/>
    </source>
</evidence>
<dbReference type="OrthoDB" id="9816309at2"/>
<dbReference type="InterPro" id="IPR011495">
    <property type="entry name" value="Sig_transdc_His_kin_sub2_dim/P"/>
</dbReference>
<feature type="region of interest" description="Disordered" evidence="8">
    <location>
        <begin position="1"/>
        <end position="25"/>
    </location>
</feature>
<keyword evidence="7" id="KW-0067">ATP-binding</keyword>
<dbReference type="Pfam" id="PF07568">
    <property type="entry name" value="HisKA_2"/>
    <property type="match status" value="1"/>
</dbReference>
<dbReference type="EMBL" id="CP004393">
    <property type="protein sequence ID" value="AJE47196.1"/>
    <property type="molecule type" value="Genomic_DNA"/>
</dbReference>
<feature type="domain" description="Histidine kinase" evidence="9">
    <location>
        <begin position="121"/>
        <end position="211"/>
    </location>
</feature>
<sequence length="211" mass="22011">MANLEQFDPTMDKDRSARSGADQEADHRIGNSLAFLSAMLRFESRRMTSVDAGRIALLNAANRLNAVSRVHFALSRAGHDGKVELTGFLSELAADLSESFGIDVQVTCGDVTTPADRASGLAVVISEVATNAVKHGGVDGKVTVTVTAAVDGDGRLAVVISDNGNGLPDGFDMDHTTGLGMTIIGSTVQKLNGTIRTENGPGATFRIEIPG</sequence>
<dbReference type="PROSITE" id="PS50109">
    <property type="entry name" value="HIS_KIN"/>
    <property type="match status" value="1"/>
</dbReference>
<dbReference type="AlphaFoldDB" id="A0A0B5E2F5"/>
<dbReference type="PANTHER" id="PTHR41523">
    <property type="entry name" value="TWO-COMPONENT SYSTEM SENSOR PROTEIN"/>
    <property type="match status" value="1"/>
</dbReference>
<gene>
    <name evidence="10" type="ORF">P73_2481</name>
</gene>
<dbReference type="PANTHER" id="PTHR41523:SF8">
    <property type="entry name" value="ETHYLENE RESPONSE SENSOR PROTEIN"/>
    <property type="match status" value="1"/>
</dbReference>
<keyword evidence="3" id="KW-0597">Phosphoprotein</keyword>
<dbReference type="KEGG" id="cid:P73_2481"/>
<keyword evidence="4" id="KW-0808">Transferase</keyword>
<dbReference type="EC" id="2.7.13.3" evidence="2"/>
<keyword evidence="5" id="KW-0547">Nucleotide-binding</keyword>
<evidence type="ECO:0000256" key="5">
    <source>
        <dbReference type="ARBA" id="ARBA00022741"/>
    </source>
</evidence>
<keyword evidence="6 10" id="KW-0418">Kinase</keyword>
<proteinExistence type="predicted"/>
<accession>A0A0B5E2F5</accession>
<dbReference type="SUPFAM" id="SSF55874">
    <property type="entry name" value="ATPase domain of HSP90 chaperone/DNA topoisomerase II/histidine kinase"/>
    <property type="match status" value="1"/>
</dbReference>
<keyword evidence="11" id="KW-1185">Reference proteome</keyword>
<dbReference type="GO" id="GO:0004673">
    <property type="term" value="F:protein histidine kinase activity"/>
    <property type="evidence" value="ECO:0007669"/>
    <property type="project" value="UniProtKB-EC"/>
</dbReference>
<dbReference type="RefSeq" id="WP_043869811.1">
    <property type="nucleotide sequence ID" value="NZ_CP004393.1"/>
</dbReference>
<evidence type="ECO:0000256" key="4">
    <source>
        <dbReference type="ARBA" id="ARBA00022679"/>
    </source>
</evidence>